<dbReference type="AlphaFoldDB" id="A0A420DV31"/>
<proteinExistence type="predicted"/>
<keyword evidence="3" id="KW-1185">Reference proteome</keyword>
<organism evidence="2 3">
    <name type="scientific">Ichthyenterobacterium magnum</name>
    <dbReference type="NCBI Taxonomy" id="1230530"/>
    <lineage>
        <taxon>Bacteria</taxon>
        <taxon>Pseudomonadati</taxon>
        <taxon>Bacteroidota</taxon>
        <taxon>Flavobacteriia</taxon>
        <taxon>Flavobacteriales</taxon>
        <taxon>Flavobacteriaceae</taxon>
        <taxon>Ichthyenterobacterium</taxon>
    </lineage>
</organism>
<feature type="signal peptide" evidence="1">
    <location>
        <begin position="1"/>
        <end position="19"/>
    </location>
</feature>
<reference evidence="2 3" key="1">
    <citation type="submission" date="2018-09" db="EMBL/GenBank/DDBJ databases">
        <title>Genomic Encyclopedia of Archaeal and Bacterial Type Strains, Phase II (KMG-II): from individual species to whole genera.</title>
        <authorList>
            <person name="Goeker M."/>
        </authorList>
    </citation>
    <scope>NUCLEOTIDE SEQUENCE [LARGE SCALE GENOMIC DNA]</scope>
    <source>
        <strain evidence="2 3">DSM 26283</strain>
    </source>
</reference>
<sequence length="208" mass="24164">MKIKRVFLVLVLIGQIAYSQDISTPIEGLSTSTNFYYQHSFHKTIGESKFSFFNLSSLKTSYEKASVNNSFLVRNQIFYNIHKNWNLGITGELTNGQKIARFGLQYLLKRKTFITSLYSNIAFSNNSSFVNMLYFEYKPKISNATNFYSRIQIQTTTYFGGDTQYSNLYRFGIEYKQLKLGIGMPWFNPFNAKKRGYKYLGLFIGIIL</sequence>
<name>A0A420DV31_9FLAO</name>
<evidence type="ECO:0000256" key="1">
    <source>
        <dbReference type="SAM" id="SignalP"/>
    </source>
</evidence>
<dbReference type="EMBL" id="RAQJ01000001">
    <property type="protein sequence ID" value="RKE98132.1"/>
    <property type="molecule type" value="Genomic_DNA"/>
</dbReference>
<protein>
    <recommendedName>
        <fullName evidence="4">DUF2490 domain-containing protein</fullName>
    </recommendedName>
</protein>
<keyword evidence="1" id="KW-0732">Signal</keyword>
<evidence type="ECO:0000313" key="2">
    <source>
        <dbReference type="EMBL" id="RKE98132.1"/>
    </source>
</evidence>
<dbReference type="RefSeq" id="WP_120199358.1">
    <property type="nucleotide sequence ID" value="NZ_RAQJ01000001.1"/>
</dbReference>
<evidence type="ECO:0000313" key="3">
    <source>
        <dbReference type="Proteomes" id="UP000284892"/>
    </source>
</evidence>
<dbReference type="Proteomes" id="UP000284892">
    <property type="component" value="Unassembled WGS sequence"/>
</dbReference>
<accession>A0A420DV31</accession>
<gene>
    <name evidence="2" type="ORF">BXY80_0206</name>
</gene>
<evidence type="ECO:0008006" key="4">
    <source>
        <dbReference type="Google" id="ProtNLM"/>
    </source>
</evidence>
<dbReference type="OrthoDB" id="675324at2"/>
<comment type="caution">
    <text evidence="2">The sequence shown here is derived from an EMBL/GenBank/DDBJ whole genome shotgun (WGS) entry which is preliminary data.</text>
</comment>
<feature type="chain" id="PRO_5019109210" description="DUF2490 domain-containing protein" evidence="1">
    <location>
        <begin position="20"/>
        <end position="208"/>
    </location>
</feature>